<accession>A0ABM6GHM5</accession>
<dbReference type="SUPFAM" id="SSF110849">
    <property type="entry name" value="ParB/Sulfiredoxin"/>
    <property type="match status" value="1"/>
</dbReference>
<dbReference type="Proteomes" id="UP000186260">
    <property type="component" value="Chromosome"/>
</dbReference>
<comment type="similarity">
    <text evidence="1">Belongs to the ParB family.</text>
</comment>
<dbReference type="Pfam" id="PF02195">
    <property type="entry name" value="ParB_N"/>
    <property type="match status" value="1"/>
</dbReference>
<dbReference type="NCBIfam" id="TIGR00180">
    <property type="entry name" value="parB_part"/>
    <property type="match status" value="1"/>
</dbReference>
<evidence type="ECO:0000313" key="3">
    <source>
        <dbReference type="EMBL" id="APW18132.1"/>
    </source>
</evidence>
<dbReference type="InterPro" id="IPR003115">
    <property type="entry name" value="ParB_N"/>
</dbReference>
<evidence type="ECO:0000256" key="1">
    <source>
        <dbReference type="ARBA" id="ARBA00006295"/>
    </source>
</evidence>
<evidence type="ECO:0000259" key="2">
    <source>
        <dbReference type="SMART" id="SM00470"/>
    </source>
</evidence>
<feature type="domain" description="ParB-like N-terminal" evidence="2">
    <location>
        <begin position="35"/>
        <end position="124"/>
    </location>
</feature>
<dbReference type="InterPro" id="IPR036086">
    <property type="entry name" value="ParB/Sulfiredoxin_sf"/>
</dbReference>
<dbReference type="PANTHER" id="PTHR33375:SF1">
    <property type="entry name" value="CHROMOSOME-PARTITIONING PROTEIN PARB-RELATED"/>
    <property type="match status" value="1"/>
</dbReference>
<organism evidence="3 4">
    <name type="scientific">Gardnerella swidsinskii</name>
    <dbReference type="NCBI Taxonomy" id="2792979"/>
    <lineage>
        <taxon>Bacteria</taxon>
        <taxon>Bacillati</taxon>
        <taxon>Actinomycetota</taxon>
        <taxon>Actinomycetes</taxon>
        <taxon>Bifidobacteriales</taxon>
        <taxon>Bifidobacteriaceae</taxon>
        <taxon>Gardnerella</taxon>
    </lineage>
</organism>
<dbReference type="SMART" id="SM00470">
    <property type="entry name" value="ParB"/>
    <property type="match status" value="1"/>
</dbReference>
<dbReference type="RefSeq" id="WP_076002546.1">
    <property type="nucleotide sequence ID" value="NZ_CP019058.1"/>
</dbReference>
<dbReference type="Gene3D" id="1.10.10.2830">
    <property type="match status" value="1"/>
</dbReference>
<gene>
    <name evidence="3" type="ORF">BVL65_00465</name>
</gene>
<dbReference type="EMBL" id="CP019058">
    <property type="protein sequence ID" value="APW18132.1"/>
    <property type="molecule type" value="Genomic_DNA"/>
</dbReference>
<reference evidence="4" key="1">
    <citation type="submission" date="2017-01" db="EMBL/GenBank/DDBJ databases">
        <title>Gardnerella vaginalis bacteremia associated with severe acute encephalopathy in a young female patient: Case Report and characterization of the isolate.</title>
        <authorList>
            <person name="Tankovic J."/>
            <person name="Timinskas A."/>
            <person name="Zilnyte M."/>
            <person name="Janulaitiene M."/>
            <person name="Zvirbliene A."/>
            <person name="Pleckaityte M."/>
        </authorList>
    </citation>
    <scope>NUCLEOTIDE SEQUENCE [LARGE SCALE GENOMIC DNA]</scope>
    <source>
        <strain evidence="4">GV37</strain>
    </source>
</reference>
<dbReference type="Gene3D" id="3.90.1530.30">
    <property type="match status" value="1"/>
</dbReference>
<protein>
    <recommendedName>
        <fullName evidence="2">ParB-like N-terminal domain-containing protein</fullName>
    </recommendedName>
</protein>
<keyword evidence="4" id="KW-1185">Reference proteome</keyword>
<dbReference type="InterPro" id="IPR050336">
    <property type="entry name" value="Chromosome_partition/occlusion"/>
</dbReference>
<proteinExistence type="inferred from homology"/>
<sequence length="300" mass="33680">MSKSKINPFDVTDRHISSVKDMFRNIDEETNVEPQEVQVDLLKTFPNHPFSVKDDDAMGDLVDSISTQGVITPLVVRKVDDSYQVISGHRRLHAVKKLGLKTVPVLVKQVSDDEATIMMVDSNLQRPHIAVSELAHAYKQRYEALKHQGFKNGNGTARSIMAQQINTSESTVARLVKLADLPKKLLECVDSKRLGANVACRLTTLPTIVRNTINDLYAKDDDFKLSSNQLSAIEDYSKSNSTLDKDKISELANGDVKSSVQNVKKYVHIPSSWIPENVKESDVKEWVHTAIEQYLKSHQE</sequence>
<name>A0ABM6GHM5_9BIFI</name>
<dbReference type="PANTHER" id="PTHR33375">
    <property type="entry name" value="CHROMOSOME-PARTITIONING PROTEIN PARB-RELATED"/>
    <property type="match status" value="1"/>
</dbReference>
<dbReference type="CDD" id="cd16407">
    <property type="entry name" value="ParB_N_like"/>
    <property type="match status" value="1"/>
</dbReference>
<evidence type="ECO:0000313" key="4">
    <source>
        <dbReference type="Proteomes" id="UP000186260"/>
    </source>
</evidence>
<dbReference type="InterPro" id="IPR004437">
    <property type="entry name" value="ParB/RepB/Spo0J"/>
</dbReference>
<dbReference type="SUPFAM" id="SSF109709">
    <property type="entry name" value="KorB DNA-binding domain-like"/>
    <property type="match status" value="1"/>
</dbReference>